<keyword evidence="5" id="KW-0067">ATP-binding</keyword>
<name>A0A837G1A7_9VIBR</name>
<evidence type="ECO:0000256" key="1">
    <source>
        <dbReference type="ARBA" id="ARBA00004496"/>
    </source>
</evidence>
<dbReference type="GO" id="GO:0005737">
    <property type="term" value="C:cytoplasm"/>
    <property type="evidence" value="ECO:0007669"/>
    <property type="project" value="UniProtKB-SubCell"/>
</dbReference>
<dbReference type="GO" id="GO:0005886">
    <property type="term" value="C:plasma membrane"/>
    <property type="evidence" value="ECO:0007669"/>
    <property type="project" value="TreeGrafter"/>
</dbReference>
<evidence type="ECO:0000256" key="5">
    <source>
        <dbReference type="ARBA" id="ARBA00022840"/>
    </source>
</evidence>
<dbReference type="InterPro" id="IPR007831">
    <property type="entry name" value="T2SS_GspE_N"/>
</dbReference>
<proteinExistence type="inferred from homology"/>
<evidence type="ECO:0000256" key="2">
    <source>
        <dbReference type="ARBA" id="ARBA00006611"/>
    </source>
</evidence>
<dbReference type="Gene3D" id="3.40.50.300">
    <property type="entry name" value="P-loop containing nucleotide triphosphate hydrolases"/>
    <property type="match status" value="1"/>
</dbReference>
<gene>
    <name evidence="6" type="ORF">TW71_21070</name>
</gene>
<protein>
    <submittedName>
        <fullName evidence="6">General secretion pathway protein GspE</fullName>
    </submittedName>
</protein>
<comment type="caution">
    <text evidence="6">The sequence shown here is derived from an EMBL/GenBank/DDBJ whole genome shotgun (WGS) entry which is preliminary data.</text>
</comment>
<dbReference type="EMBL" id="JXXR01000024">
    <property type="protein sequence ID" value="KJY68026.1"/>
    <property type="molecule type" value="Genomic_DNA"/>
</dbReference>
<keyword evidence="4" id="KW-0547">Nucleotide-binding</keyword>
<dbReference type="InterPro" id="IPR013374">
    <property type="entry name" value="ATPase_typ4_pilus-assembl_PilB"/>
</dbReference>
<dbReference type="CDD" id="cd01129">
    <property type="entry name" value="PulE-GspE-like"/>
    <property type="match status" value="1"/>
</dbReference>
<evidence type="ECO:0000313" key="6">
    <source>
        <dbReference type="EMBL" id="KJY68026.1"/>
    </source>
</evidence>
<dbReference type="RefSeq" id="WP_045987169.1">
    <property type="nucleotide sequence ID" value="NZ_CP063051.1"/>
</dbReference>
<comment type="similarity">
    <text evidence="2">Belongs to the GSP E family.</text>
</comment>
<dbReference type="SUPFAM" id="SSF160246">
    <property type="entry name" value="EspE N-terminal domain-like"/>
    <property type="match status" value="1"/>
</dbReference>
<dbReference type="SUPFAM" id="SSF52540">
    <property type="entry name" value="P-loop containing nucleoside triphosphate hydrolases"/>
    <property type="match status" value="1"/>
</dbReference>
<evidence type="ECO:0000256" key="4">
    <source>
        <dbReference type="ARBA" id="ARBA00022741"/>
    </source>
</evidence>
<dbReference type="Gene3D" id="3.30.300.160">
    <property type="entry name" value="Type II secretion system, protein E, N-terminal domain"/>
    <property type="match status" value="1"/>
</dbReference>
<dbReference type="InterPro" id="IPR037257">
    <property type="entry name" value="T2SS_E_N_sf"/>
</dbReference>
<dbReference type="GO" id="GO:0016887">
    <property type="term" value="F:ATP hydrolysis activity"/>
    <property type="evidence" value="ECO:0007669"/>
    <property type="project" value="InterPro"/>
</dbReference>
<dbReference type="PANTHER" id="PTHR30258">
    <property type="entry name" value="TYPE II SECRETION SYSTEM PROTEIN GSPE-RELATED"/>
    <property type="match status" value="1"/>
</dbReference>
<dbReference type="FunFam" id="3.40.50.300:FF:000398">
    <property type="entry name" value="Type IV pilus assembly ATPase PilB"/>
    <property type="match status" value="1"/>
</dbReference>
<dbReference type="PANTHER" id="PTHR30258:SF1">
    <property type="entry name" value="PROTEIN TRANSPORT PROTEIN HOFB HOMOLOG"/>
    <property type="match status" value="1"/>
</dbReference>
<dbReference type="NCBIfam" id="TIGR02538">
    <property type="entry name" value="type_IV_pilB"/>
    <property type="match status" value="1"/>
</dbReference>
<accession>A0A837G1A7</accession>
<dbReference type="InterPro" id="IPR027417">
    <property type="entry name" value="P-loop_NTPase"/>
</dbReference>
<dbReference type="GO" id="GO:0009297">
    <property type="term" value="P:pilus assembly"/>
    <property type="evidence" value="ECO:0007669"/>
    <property type="project" value="InterPro"/>
</dbReference>
<reference evidence="6" key="1">
    <citation type="journal article" date="2015" name="BMC Genomics">
        <title>Genome mining reveals unlocked bioactive potential of marine Gram-negative bacteria.</title>
        <authorList>
            <person name="Machado H."/>
            <person name="Sonnenschein E.C."/>
            <person name="Melchiorsen J."/>
            <person name="Gram L."/>
        </authorList>
    </citation>
    <scope>NUCLEOTIDE SEQUENCE</scope>
    <source>
        <strain evidence="6">S2052</strain>
    </source>
</reference>
<organism evidence="6">
    <name type="scientific">Vibrio coralliilyticus</name>
    <dbReference type="NCBI Taxonomy" id="190893"/>
    <lineage>
        <taxon>Bacteria</taxon>
        <taxon>Pseudomonadati</taxon>
        <taxon>Pseudomonadota</taxon>
        <taxon>Gammaproteobacteria</taxon>
        <taxon>Vibrionales</taxon>
        <taxon>Vibrionaceae</taxon>
        <taxon>Vibrio</taxon>
    </lineage>
</organism>
<dbReference type="GO" id="GO:0005524">
    <property type="term" value="F:ATP binding"/>
    <property type="evidence" value="ECO:0007669"/>
    <property type="project" value="UniProtKB-KW"/>
</dbReference>
<sequence>MSELPFLLKKAHKISEEQALQAISAIETRQIEAYSALLEISDLTSKQLTAAISELYALPILSLDDFDYRTCCEQLGIGDLIRSHTALPLEVERQHLTLALADPSISEIEQEFRFATGLAIKLVLVELPTLARAINNLYGAQSASDSLGYKEVSVLDLEQLVEAEEHELIDSEDLNHDSSPISRYIQQILLDAVRKQASDIHFEPHESWFRVRFRCDGLLVEVQRPPQHLCQRLTARLKILAKLDIAERRLPQDGRITLNVTQTDSIDIRVSTLPTIWGEKIVLRLLDNRMTSFDLSSLGYNHIQNESYRQALTKPQGLILITGPTGSGKTLSLYSGLNIINQNEINIATAEDPVEIHLTGINQVQIQPQIGFDFAQALRAFLRQDPDVVMVGEIRDRETAEIATKAAQTGHLVLSTLHTNSAAEAILRLQNMGIEAFNLAASLSLIIAQRLIRCLCPQCKRPTKVQTGQYEASSEGCQDCNQGYSGRTGIYEVLTVTPEIAQAINDDATAHQIEDLAIQQGMQTLPHSGLEKLSQGITSQAELQRVLI</sequence>
<dbReference type="InterPro" id="IPR001482">
    <property type="entry name" value="T2SS/T4SS_dom"/>
</dbReference>
<dbReference type="Gene3D" id="3.30.450.90">
    <property type="match status" value="1"/>
</dbReference>
<evidence type="ECO:0000256" key="3">
    <source>
        <dbReference type="ARBA" id="ARBA00022490"/>
    </source>
</evidence>
<comment type="subcellular location">
    <subcellularLocation>
        <location evidence="1">Cytoplasm</location>
    </subcellularLocation>
</comment>
<dbReference type="PROSITE" id="PS00662">
    <property type="entry name" value="T2SP_E"/>
    <property type="match status" value="1"/>
</dbReference>
<keyword evidence="3" id="KW-0963">Cytoplasm</keyword>
<dbReference type="Pfam" id="PF00437">
    <property type="entry name" value="T2SSE"/>
    <property type="match status" value="1"/>
</dbReference>
<dbReference type="FunFam" id="3.30.450.90:FF:000001">
    <property type="entry name" value="Type II secretion system ATPase GspE"/>
    <property type="match status" value="1"/>
</dbReference>
<dbReference type="AlphaFoldDB" id="A0A837G1A7"/>
<dbReference type="Pfam" id="PF05157">
    <property type="entry name" value="MshEN"/>
    <property type="match status" value="1"/>
</dbReference>